<reference evidence="1 2" key="1">
    <citation type="submission" date="2020-08" db="EMBL/GenBank/DDBJ databases">
        <title>Genomic Encyclopedia of Type Strains, Phase IV (KMG-IV): sequencing the most valuable type-strain genomes for metagenomic binning, comparative biology and taxonomic classification.</title>
        <authorList>
            <person name="Goeker M."/>
        </authorList>
    </citation>
    <scope>NUCLEOTIDE SEQUENCE [LARGE SCALE GENOMIC DNA]</scope>
    <source>
        <strain evidence="1 2">DSM 5391</strain>
    </source>
</reference>
<dbReference type="EMBL" id="JACHGK010000043">
    <property type="protein sequence ID" value="MBB6448019.1"/>
    <property type="molecule type" value="Genomic_DNA"/>
</dbReference>
<organism evidence="1 2">
    <name type="scientific">Bacillus benzoevorans</name>
    <dbReference type="NCBI Taxonomy" id="1456"/>
    <lineage>
        <taxon>Bacteria</taxon>
        <taxon>Bacillati</taxon>
        <taxon>Bacillota</taxon>
        <taxon>Bacilli</taxon>
        <taxon>Bacillales</taxon>
        <taxon>Bacillaceae</taxon>
        <taxon>Bacillus</taxon>
    </lineage>
</organism>
<dbReference type="Proteomes" id="UP000531594">
    <property type="component" value="Unassembled WGS sequence"/>
</dbReference>
<comment type="caution">
    <text evidence="1">The sequence shown here is derived from an EMBL/GenBank/DDBJ whole genome shotgun (WGS) entry which is preliminary data.</text>
</comment>
<evidence type="ECO:0000313" key="2">
    <source>
        <dbReference type="Proteomes" id="UP000531594"/>
    </source>
</evidence>
<evidence type="ECO:0000313" key="1">
    <source>
        <dbReference type="EMBL" id="MBB6448019.1"/>
    </source>
</evidence>
<proteinExistence type="predicted"/>
<gene>
    <name evidence="1" type="ORF">HNR53_004745</name>
</gene>
<name>A0A7X0LZ22_9BACI</name>
<accession>A0A7X0LZ22</accession>
<dbReference type="RefSeq" id="WP_184530489.1">
    <property type="nucleotide sequence ID" value="NZ_JACHGK010000043.1"/>
</dbReference>
<sequence length="60" mass="7172">MRNIFFWFNPDKKQKWNQGDSVIGQYAPYCDAVFETLNVKQLEEALFASIEYIEDWIGYT</sequence>
<dbReference type="AlphaFoldDB" id="A0A7X0LZ22"/>
<keyword evidence="2" id="KW-1185">Reference proteome</keyword>
<protein>
    <submittedName>
        <fullName evidence="1">Uncharacterized protein with von Willebrand factor type A (VWA) domain</fullName>
    </submittedName>
</protein>